<evidence type="ECO:0000256" key="4">
    <source>
        <dbReference type="ARBA" id="ARBA00022475"/>
    </source>
</evidence>
<evidence type="ECO:0000256" key="10">
    <source>
        <dbReference type="ARBA" id="ARBA00049985"/>
    </source>
</evidence>
<organism evidence="12 13">
    <name type="scientific">Streptomyces bingchenggensis (strain BCW-1)</name>
    <dbReference type="NCBI Taxonomy" id="749414"/>
    <lineage>
        <taxon>Bacteria</taxon>
        <taxon>Bacillati</taxon>
        <taxon>Actinomycetota</taxon>
        <taxon>Actinomycetes</taxon>
        <taxon>Kitasatosporales</taxon>
        <taxon>Streptomycetaceae</taxon>
        <taxon>Streptomyces</taxon>
    </lineage>
</organism>
<evidence type="ECO:0000256" key="9">
    <source>
        <dbReference type="ARBA" id="ARBA00023251"/>
    </source>
</evidence>
<evidence type="ECO:0000256" key="6">
    <source>
        <dbReference type="ARBA" id="ARBA00022840"/>
    </source>
</evidence>
<keyword evidence="9" id="KW-0046">Antibiotic resistance</keyword>
<dbReference type="PANTHER" id="PTHR42711">
    <property type="entry name" value="ABC TRANSPORTER ATP-BINDING PROTEIN"/>
    <property type="match status" value="1"/>
</dbReference>
<dbReference type="GO" id="GO:0016887">
    <property type="term" value="F:ATP hydrolysis activity"/>
    <property type="evidence" value="ECO:0007669"/>
    <property type="project" value="InterPro"/>
</dbReference>
<dbReference type="GO" id="GO:0008559">
    <property type="term" value="F:ABC-type xenobiotic transporter activity"/>
    <property type="evidence" value="ECO:0007669"/>
    <property type="project" value="UniProtKB-EC"/>
</dbReference>
<evidence type="ECO:0000256" key="2">
    <source>
        <dbReference type="ARBA" id="ARBA00012191"/>
    </source>
</evidence>
<name>D7CHW5_STRBB</name>
<comment type="subcellular location">
    <subcellularLocation>
        <location evidence="1">Cell membrane</location>
        <topology evidence="1">Peripheral membrane protein</topology>
        <orientation evidence="1">Cytoplasmic side</orientation>
    </subcellularLocation>
</comment>
<keyword evidence="3" id="KW-0813">Transport</keyword>
<dbReference type="eggNOG" id="COG1131">
    <property type="taxonomic scope" value="Bacteria"/>
</dbReference>
<protein>
    <recommendedName>
        <fullName evidence="2">ABC-type xenobiotic transporter</fullName>
        <ecNumber evidence="2">7.6.2.2</ecNumber>
    </recommendedName>
</protein>
<dbReference type="Gene3D" id="3.40.50.300">
    <property type="entry name" value="P-loop containing nucleotide triphosphate hydrolases"/>
    <property type="match status" value="1"/>
</dbReference>
<evidence type="ECO:0000256" key="1">
    <source>
        <dbReference type="ARBA" id="ARBA00004413"/>
    </source>
</evidence>
<accession>D7CHW5</accession>
<evidence type="ECO:0000313" key="12">
    <source>
        <dbReference type="EMBL" id="ADI09165.1"/>
    </source>
</evidence>
<dbReference type="STRING" id="749414.SBI_06045"/>
<dbReference type="GO" id="GO:0046677">
    <property type="term" value="P:response to antibiotic"/>
    <property type="evidence" value="ECO:0007669"/>
    <property type="project" value="UniProtKB-KW"/>
</dbReference>
<dbReference type="GO" id="GO:0005524">
    <property type="term" value="F:ATP binding"/>
    <property type="evidence" value="ECO:0007669"/>
    <property type="project" value="UniProtKB-KW"/>
</dbReference>
<dbReference type="AlphaFoldDB" id="D7CHW5"/>
<dbReference type="InterPro" id="IPR003593">
    <property type="entry name" value="AAA+_ATPase"/>
</dbReference>
<dbReference type="EC" id="7.6.2.2" evidence="2"/>
<evidence type="ECO:0000259" key="11">
    <source>
        <dbReference type="PROSITE" id="PS50893"/>
    </source>
</evidence>
<dbReference type="Proteomes" id="UP000000377">
    <property type="component" value="Chromosome"/>
</dbReference>
<dbReference type="InterPro" id="IPR003439">
    <property type="entry name" value="ABC_transporter-like_ATP-bd"/>
</dbReference>
<evidence type="ECO:0000256" key="7">
    <source>
        <dbReference type="ARBA" id="ARBA00022967"/>
    </source>
</evidence>
<sequence length="309" mass="33358">MADAVVVEGLHKRYGAVRAVRGVSFTIEHGEIFALLGRNGAGKTTTMEILEGFRRRDSGRVDVLGLDPGEKATERALRERIGLVLQDIAVEPYLTVRETIARDAGYYPAPRDIDEVIGLVGLAGLEKKKVRALSGGQKRRLDLALGLIGGPTLLFLDEPTTGFDPNARRDAWQLVRDLRDAGTTVLLTTHSMEEAEELADRVAVIADGRIVAEGTPGTLGGRDTARARIRFALPPGTTVADLPVPAAPGEGGLVTVESAEPTRTLHQLTGWALRRDTVLAGLRVDRPSLEDVYMRLTDHSHSTPERSAP</sequence>
<dbReference type="EMBL" id="CP002047">
    <property type="protein sequence ID" value="ADI09165.1"/>
    <property type="molecule type" value="Genomic_DNA"/>
</dbReference>
<dbReference type="RefSeq" id="WP_014178627.1">
    <property type="nucleotide sequence ID" value="NC_016582.1"/>
</dbReference>
<keyword evidence="7" id="KW-1278">Translocase</keyword>
<dbReference type="PROSITE" id="PS00211">
    <property type="entry name" value="ABC_TRANSPORTER_1"/>
    <property type="match status" value="1"/>
</dbReference>
<dbReference type="InterPro" id="IPR027417">
    <property type="entry name" value="P-loop_NTPase"/>
</dbReference>
<keyword evidence="6 12" id="KW-0067">ATP-binding</keyword>
<dbReference type="PANTHER" id="PTHR42711:SF16">
    <property type="entry name" value="ABC TRANSPORTER ATP-BINDING PROTEIN"/>
    <property type="match status" value="1"/>
</dbReference>
<dbReference type="SMART" id="SM00382">
    <property type="entry name" value="AAA"/>
    <property type="match status" value="1"/>
</dbReference>
<evidence type="ECO:0000256" key="3">
    <source>
        <dbReference type="ARBA" id="ARBA00022448"/>
    </source>
</evidence>
<dbReference type="InterPro" id="IPR017871">
    <property type="entry name" value="ABC_transporter-like_CS"/>
</dbReference>
<comment type="similarity">
    <text evidence="10">Belongs to the ABC transporter superfamily. Drug exporter-1 (DrugE1) (TC 3.A.1.105) family.</text>
</comment>
<dbReference type="HOGENOM" id="CLU_000604_1_2_11"/>
<keyword evidence="8" id="KW-0472">Membrane</keyword>
<dbReference type="PATRIC" id="fig|749414.3.peg.6232"/>
<keyword evidence="5" id="KW-0547">Nucleotide-binding</keyword>
<keyword evidence="4" id="KW-1003">Cell membrane</keyword>
<evidence type="ECO:0000256" key="5">
    <source>
        <dbReference type="ARBA" id="ARBA00022741"/>
    </source>
</evidence>
<evidence type="ECO:0000313" key="13">
    <source>
        <dbReference type="Proteomes" id="UP000000377"/>
    </source>
</evidence>
<dbReference type="SUPFAM" id="SSF52540">
    <property type="entry name" value="P-loop containing nucleoside triphosphate hydrolases"/>
    <property type="match status" value="1"/>
</dbReference>
<proteinExistence type="inferred from homology"/>
<feature type="domain" description="ABC transporter" evidence="11">
    <location>
        <begin position="5"/>
        <end position="232"/>
    </location>
</feature>
<dbReference type="PROSITE" id="PS50893">
    <property type="entry name" value="ABC_TRANSPORTER_2"/>
    <property type="match status" value="1"/>
</dbReference>
<evidence type="ECO:0000256" key="8">
    <source>
        <dbReference type="ARBA" id="ARBA00023136"/>
    </source>
</evidence>
<dbReference type="InterPro" id="IPR050763">
    <property type="entry name" value="ABC_transporter_ATP-binding"/>
</dbReference>
<gene>
    <name evidence="12" type="ordered locus">SBI_06045</name>
</gene>
<keyword evidence="13" id="KW-1185">Reference proteome</keyword>
<dbReference type="KEGG" id="sbh:SBI_06045"/>
<dbReference type="FunFam" id="3.40.50.300:FF:000589">
    <property type="entry name" value="ABC transporter, ATP-binding subunit"/>
    <property type="match status" value="1"/>
</dbReference>
<reference evidence="12 13" key="1">
    <citation type="journal article" date="2010" name="J. Bacteriol.">
        <title>Genome sequence of the milbemycin-producing bacterium Streptomyces bingchenggensis.</title>
        <authorList>
            <person name="Wang X.J."/>
            <person name="Yan Y.J."/>
            <person name="Zhang B."/>
            <person name="An J."/>
            <person name="Wang J.J."/>
            <person name="Tian J."/>
            <person name="Jiang L."/>
            <person name="Chen Y.H."/>
            <person name="Huang S.X."/>
            <person name="Yin M."/>
            <person name="Zhang J."/>
            <person name="Gao A.L."/>
            <person name="Liu C.X."/>
            <person name="Zhu Z.X."/>
            <person name="Xiang W.S."/>
        </authorList>
    </citation>
    <scope>NUCLEOTIDE SEQUENCE [LARGE SCALE GENOMIC DNA]</scope>
    <source>
        <strain evidence="12 13">BCW-1</strain>
    </source>
</reference>
<dbReference type="Pfam" id="PF00005">
    <property type="entry name" value="ABC_tran"/>
    <property type="match status" value="1"/>
</dbReference>
<dbReference type="GO" id="GO:0005886">
    <property type="term" value="C:plasma membrane"/>
    <property type="evidence" value="ECO:0007669"/>
    <property type="project" value="UniProtKB-SubCell"/>
</dbReference>